<dbReference type="PANTHER" id="PTHR24026:SF133">
    <property type="entry name" value="CADHERIN-RELATED FAMILY MEMBER 2"/>
    <property type="match status" value="1"/>
</dbReference>
<keyword evidence="3" id="KW-0732">Signal</keyword>
<dbReference type="SUPFAM" id="SSF49899">
    <property type="entry name" value="Concanavalin A-like lectins/glucanases"/>
    <property type="match status" value="1"/>
</dbReference>
<evidence type="ECO:0000256" key="2">
    <source>
        <dbReference type="ARBA" id="ARBA00022692"/>
    </source>
</evidence>
<feature type="domain" description="Cadherin" evidence="10">
    <location>
        <begin position="1146"/>
        <end position="1258"/>
    </location>
</feature>
<dbReference type="InterPro" id="IPR002126">
    <property type="entry name" value="Cadherin-like_dom"/>
</dbReference>
<feature type="domain" description="Cadherin" evidence="10">
    <location>
        <begin position="795"/>
        <end position="918"/>
    </location>
</feature>
<feature type="domain" description="Cadherin" evidence="10">
    <location>
        <begin position="2597"/>
        <end position="2704"/>
    </location>
</feature>
<accession>A0AAV7KHM6</accession>
<keyword evidence="7 9" id="KW-0472">Membrane</keyword>
<dbReference type="EMBL" id="JAKMXF010000022">
    <property type="protein sequence ID" value="KAI6660906.1"/>
    <property type="molecule type" value="Genomic_DNA"/>
</dbReference>
<dbReference type="Proteomes" id="UP001165289">
    <property type="component" value="Unassembled WGS sequence"/>
</dbReference>
<reference evidence="11 12" key="1">
    <citation type="journal article" date="2023" name="BMC Biol.">
        <title>The compact genome of the sponge Oopsacas minuta (Hexactinellida) is lacking key metazoan core genes.</title>
        <authorList>
            <person name="Santini S."/>
            <person name="Schenkelaars Q."/>
            <person name="Jourda C."/>
            <person name="Duchesne M."/>
            <person name="Belahbib H."/>
            <person name="Rocher C."/>
            <person name="Selva M."/>
            <person name="Riesgo A."/>
            <person name="Vervoort M."/>
            <person name="Leys S.P."/>
            <person name="Kodjabachian L."/>
            <person name="Le Bivic A."/>
            <person name="Borchiellini C."/>
            <person name="Claverie J.M."/>
            <person name="Renard E."/>
        </authorList>
    </citation>
    <scope>NUCLEOTIDE SEQUENCE [LARGE SCALE GENOMIC DNA]</scope>
    <source>
        <strain evidence="11">SPO-2</strain>
    </source>
</reference>
<evidence type="ECO:0000259" key="10">
    <source>
        <dbReference type="PROSITE" id="PS50268"/>
    </source>
</evidence>
<keyword evidence="5 8" id="KW-0106">Calcium</keyword>
<feature type="domain" description="Cadherin" evidence="10">
    <location>
        <begin position="1252"/>
        <end position="1354"/>
    </location>
</feature>
<feature type="domain" description="Cadherin" evidence="10">
    <location>
        <begin position="3851"/>
        <end position="3953"/>
    </location>
</feature>
<dbReference type="PANTHER" id="PTHR24026">
    <property type="entry name" value="FAT ATYPICAL CADHERIN-RELATED"/>
    <property type="match status" value="1"/>
</dbReference>
<feature type="domain" description="Cadherin" evidence="10">
    <location>
        <begin position="384"/>
        <end position="486"/>
    </location>
</feature>
<dbReference type="GO" id="GO:0007156">
    <property type="term" value="P:homophilic cell adhesion via plasma membrane adhesion molecules"/>
    <property type="evidence" value="ECO:0007669"/>
    <property type="project" value="InterPro"/>
</dbReference>
<keyword evidence="12" id="KW-1185">Reference proteome</keyword>
<gene>
    <name evidence="11" type="ORF">LOD99_13630</name>
</gene>
<dbReference type="Gene3D" id="2.60.120.200">
    <property type="match status" value="1"/>
</dbReference>
<comment type="subcellular location">
    <subcellularLocation>
        <location evidence="1">Membrane</location>
        <topology evidence="1">Single-pass membrane protein</topology>
    </subcellularLocation>
</comment>
<keyword evidence="4" id="KW-0677">Repeat</keyword>
<feature type="domain" description="Cadherin" evidence="10">
    <location>
        <begin position="1452"/>
        <end position="1558"/>
    </location>
</feature>
<evidence type="ECO:0000256" key="1">
    <source>
        <dbReference type="ARBA" id="ARBA00004167"/>
    </source>
</evidence>
<organism evidence="11 12">
    <name type="scientific">Oopsacas minuta</name>
    <dbReference type="NCBI Taxonomy" id="111878"/>
    <lineage>
        <taxon>Eukaryota</taxon>
        <taxon>Metazoa</taxon>
        <taxon>Porifera</taxon>
        <taxon>Hexactinellida</taxon>
        <taxon>Hexasterophora</taxon>
        <taxon>Lyssacinosida</taxon>
        <taxon>Leucopsacidae</taxon>
        <taxon>Oopsacas</taxon>
    </lineage>
</organism>
<feature type="domain" description="Cadherin" evidence="10">
    <location>
        <begin position="495"/>
        <end position="593"/>
    </location>
</feature>
<name>A0AAV7KHM6_9METZ</name>
<dbReference type="FunFam" id="2.60.40.60:FF:000033">
    <property type="entry name" value="FAT atypical cadherin 1"/>
    <property type="match status" value="1"/>
</dbReference>
<feature type="domain" description="Cadherin" evidence="10">
    <location>
        <begin position="2728"/>
        <end position="2810"/>
    </location>
</feature>
<dbReference type="PROSITE" id="PS50268">
    <property type="entry name" value="CADHERIN_2"/>
    <property type="match status" value="18"/>
</dbReference>
<dbReference type="InterPro" id="IPR020894">
    <property type="entry name" value="Cadherin_CS"/>
</dbReference>
<feature type="domain" description="Cadherin" evidence="10">
    <location>
        <begin position="1559"/>
        <end position="1660"/>
    </location>
</feature>
<comment type="caution">
    <text evidence="11">The sequence shown here is derived from an EMBL/GenBank/DDBJ whole genome shotgun (WGS) entry which is preliminary data.</text>
</comment>
<proteinExistence type="predicted"/>
<evidence type="ECO:0000256" key="7">
    <source>
        <dbReference type="ARBA" id="ARBA00023136"/>
    </source>
</evidence>
<evidence type="ECO:0000256" key="8">
    <source>
        <dbReference type="PROSITE-ProRule" id="PRU00043"/>
    </source>
</evidence>
<evidence type="ECO:0000313" key="12">
    <source>
        <dbReference type="Proteomes" id="UP001165289"/>
    </source>
</evidence>
<sequence>MDFVSWFSIDINTGDLSVYLDSLTPPAKGVLYQVLVFIFDRPVQADQAKRAFATVSIFIAELDPCFVVRLDFTDSEQIPEDTAIPSRVFSFTLTSSSSYIDATLLQVIDSSTLAIQNTHPFQLTNDTVYLVGELDYENITSYTISIFFSNTRPECDIINNVTVEVTDINDVIPTIQTIDTQRVRENTETMLAISASDTDFLPLRYFVVGAPSSQFLFVDVTQPTLLIRDLDREIQSTYRVIIIVEDSGFPILSSVIQFQVNVTDQNDNIPQFNQSSYTSSVPENQSGFVLSVNASDIDLDNNGEIVFSLIAPNNEFSVETVQLSTGYYEGRINLISPLNYETQARVYNFLIQAEDRAPIGERLSSTTNVTIYILDVNDVTPAFLSSPYTASVDEELSIDAIVFSGVRGVDHEEGENGRIQFFQNSTDLLNIDSETGVISVTGRLDREQIPQIYMIIILFDSGIPSLSSTTTFTLTLIDINDNSPIFTNPDIFRALPEDTPTGSIILYLRNLTTDADIGGSTTHTYSINPSTASPGVLTTFSIQDNNLVLIDNLDYESSIKFYRFTLIVTDGFNLAYASVEFNITDLNDNAPIFDFPDYKFNVTENNAHHMLVGQVIARDLDSGMNKQIDYSLPSNEKRFYVSNNGTITANFTFDRESVDNINFTVTARDRGLPKMYGYTTVTVCILDEIDVPPTIIGGPFTLKVLEDRAINYNVTTFTVLDPDLEVPPSLSIYGAGSSDFIIDGYELRVNASLDRDLGQSSYSLTLTARDSAGLEDSEQLDINLEDVNDNAAEFEEDLYGFDIVEESASYNFGQVAAIDIDYEANANFIYFIKEARTTFIGTFIQNRDCAFDGTSADLFDFRIYPSNGSLFLMSPVDYESVHFVSLSVCTMNTAVPFYERCTCVIVDIQNINDVSPVFIPGEISIDLVETQGNLSDFNRLVTFTSFMDSDGFQSDSYSLFISHTYGSQFPFTLRNINSSITEQDGSIEITREVVSLSNVDRETRDSYHFQVCVNDGIFQDCLQINLTILDVNDNPPIFDLAIFNMSVNEHEPLDFPIDFVSATDADIDTNSEINYSLLNSTNIFSMDLNSGLLSVVSDINREPNNNLIILIVQAVNIVEGVPVSFGQITSIIYVYILDINDNKPLYDGPLTTSVNEDLNNQLLFTVDATDADIGRNAQLIFLIISDPDDSFQVDQDGLVRNNKLLIRDELRGGKMFYEFSLLVSDNGIYLSPLNSTFHFTVTALNVNSGDPAITNPSFNVFENEASGTCFGTLEVSDIDFPPNSTITTQFFTYSTVFSVGLDSGILCTRQVLDREDIPSHSITIILIDLQPTATNTSQSISIFIDDRNDNPPFWQTLCPIYIQDSLMRSGLKVLELVAGDLDLGPDLIYRIVGSDFGFSLTENDLYAPSGADVSDTDQFWLTFSVDDSVFSPVLLDCTIFVTDLNGYDPVLSPSEYAVTVIENIPVNSVLVKVSAVDLDEGLNGNVSFELLNELGKFTLDNDGISCALLRLDVPLNFDSQSMYSLTFRAFDMGSVRRYSLNGTIEILIDDLADHSPVFLQPNYTMTISEDTPILTKILTVEAQDEDSGDAGSITYSLQDTNAFFIDSTSGAIFTQSLLDRETTPSYMFRAFATDKGSPPQTSIVSIQVNISDVDDNSPTIQISNFTQIFTEAGNATTIIAENSDVTISDHDDMTIFGVYEVQVFLVPNSGGSQYPLPGGYCDHSLHTSFDTINAHTICGDASNIIDTSAVDITGSVNEVTTPLPLFSLPGQTDSYMSYYLVHSSNSLSNFSFFVWFSLSSIDGPISLVRQEGQFEIVITPDPTNSRYIITISNSVSSINFTLSGYEIVGNGWHHFVIFMDGAQVGVDIDNLSSFSNFQVTLNTSLPLTFGINLNGQINTPLFSNDNHISDAISFVRCIRTCGEFISYEGPTDQISVVRAFRKRSIFLRVLAPFHYPAINTYNILMEALTNVYYENVLDEPSSNPRVVAYQVSDSSGYGPTTQTELYPLLLNDKEPIIDLNSDDDSNAAFVTTFVENSGGVSLIHFSAIVLDQDSGVFSLTSIITTITNPIDLNNERLFALNLPPFYTAQQQDYTLTITSTVDKTFDEWTEDILRGNVIHYIDDFIEPTNGTRVISLTVVEIINGFNFTDTAFIYVSILAVNDEPVIDLNNQDPLTIDRFVMYFEGDLNINLLSVDALSITDSDNLNLLSAEIWLSPTPDGILESIDIMDDPSSGLSIENNGSITITGNASTSAYEDILLSLEYANFNEEDPDDSPRMVLIRVYDTDQQPSDTAIVYIDFSAINDAPILDLDATDPANGYYTVFIEETGCVSIVNPSASIVDVDSDTLVNLTVNFREGNTDILETLYANDTDGLLVESDNTGGITLSGDRDVADYIRVLRSLQYCNAGDEPRSDVIRNVTISVFDKEGRISNIALSEVMVERVNDNPDLTLGGRTNASYGSSSEFVFADPINVTDVDSELFFRALVYIFYPYDGKDFEIITFEGDLGNQITSVGPSEVLSGQFEGAIFYNVTFLIQASGQLVEEVIARIQYSNTANNPTTNETREICVSVFDVDGGASDLTCIVISVTEPNLFPPQFLNELRTLTLSENTAVSTIIDTASASDNDQDVDLTYSIVSVASVPDTDTTGLFSIDTSGNIILLQSLDAESVLNYELELQVSDSGIPSLTAQAHRTFILSDINDVTPVFQPPLDCSIGCTFCVNEGDSFSSVLTATDTDKTSPNNVIAGYEVNSNQFSINSVGLLTNINPIDYEISPMISLIVGAFDGGIDPGLLTGEISITICVIDLDDEAPISTQRTHGVYIKGSDPVFVDQFLDVVDVDSSGLDQVSVSIIIPSNPSSIQEDCTDTCFDRRLELCQTSLVAIDLLVLVEIVNNQSGVFLEPDPFSGPCPYIRIIGRDSEGKRDHSLMGHGVIFASQLPTLVAQPVTIIAEMYNFVGEGYLLSINNGVSRHLSVWLRKSRISVFYTDNVNLFEWKLNTITPDLVTYTFFSLVITIDPSLGTSSSAVHVYRDGSELPGGLATSSSFSALENQDMSIGQRFPSDRTSNRITSGIRNLFIIPSLLPETSRNCFLPCHEFVDIRTELLPSTVDLSHTVNAIALSNRGTFNDFLTALRALQFVSFFNDPVTTGAVLGSVSDIRSLRIFIDDPSGNRNTGVLQAYVANTLLPLTIDLDDSISGNNAFATFTEDASAVAIFQDLGLLFKEGEFARPPVLQLKIAILNPSDGTDEYLSAQNYSNIIAHVDIHEIVFVGPGAPIHFKNALQTVTYFNEKDLPDTTTRNIQVMFTSVDNRVSAPSTLFLSLSESNDCPNIYLNNALDSSIDLDFIEGSFPLSLFPNLNIQDTDGEYILQASLEIVYSTYIQGEDFITFDTTLAPLVNAVLSADQRVLIATLNTTILNYQTFFRSVSFQSTSNPLLNSNGEVVTNTDKSLILLLTDSSGSNLNCPNGLVNLSFIPIDASPTILLPNILVNFTEESNATVPILWDLTLSDSDSLALGDNRLVVRLNNIGDPGNENLAITIDGITARATYFEFTGDIMLSDAQTSLRTATYINTAEEPNILNRTIEVSLYSGNGSLLLTEYREIWIKYVNDHAPDGRNEYLFTILEELEIGTIAQQIIPQDDDKDISPSFTFSFIGSVSIPFTLNSLTGELTVSSRISFEVMASYQFDVMINDGGINGENELTAVVKVVITLENIQEKPEIDLSPSDDTSIDQTSPTFFIVNQISVVLFRESVTITDEDFGDTIEQVRIKFLNRPNGVQEGLRVGVSSLLSTSNVFTISLSGIVDISGELAKIQYFNSLDSPDTQTRSLEISAVDSTGQVSQNANLQIELLTIPTFGLEEYNLYVYENSLLPDAIQIEAVVGDGTFTAFQYALSGPGSDRLEISGDGWISVVMELDREGEYGQTLTISVLATDPRSQPRTGNTTIIVIILDTNDNPPTISGINGTFNLYRDVELKPFPTTTSITDLDTSNLTRISVRVIGIYPLQQNPFTYLTCEDDLIAVTKHRSCGLSTIPDDLTITAIISSDSNSTNLAGNEVLQIRETSHVYLNRTSVLNGPYTHMTIDFWLRWLGSESGYIFALTDSPGYKRYLAVYYDVEREQLSVYFSEDGIEPDEARIRVLCPVVITDQRWHHIAIVVAFPNVRIYVDGNELTCIIYLGPAGDIEHTLENSIAGHPISGPESDDTQVAFTLGARLQNTHWTQRGEFDISTFTAVHYALNADFLSCLLNCMETFDLGLDSTGLTQSFNPTSREYVIEGDLSPVYATEIVQAILYNNKADEPNVQSLRLTVYDGVDITNGDLLVYVGVLTRRRRELDHILEPIEINYDSFGSGADPLMPLHLIFLLTAFFILFLLY</sequence>
<dbReference type="PRINTS" id="PR00205">
    <property type="entry name" value="CADHERIN"/>
</dbReference>
<keyword evidence="2 9" id="KW-0812">Transmembrane</keyword>
<dbReference type="SUPFAM" id="SSF49313">
    <property type="entry name" value="Cadherin-like"/>
    <property type="match status" value="17"/>
</dbReference>
<dbReference type="Pfam" id="PF00028">
    <property type="entry name" value="Cadherin"/>
    <property type="match status" value="8"/>
</dbReference>
<dbReference type="GO" id="GO:0005509">
    <property type="term" value="F:calcium ion binding"/>
    <property type="evidence" value="ECO:0007669"/>
    <property type="project" value="UniProtKB-UniRule"/>
</dbReference>
<dbReference type="PROSITE" id="PS00232">
    <property type="entry name" value="CADHERIN_1"/>
    <property type="match status" value="6"/>
</dbReference>
<feature type="domain" description="Cadherin" evidence="10">
    <location>
        <begin position="696"/>
        <end position="794"/>
    </location>
</feature>
<feature type="domain" description="Cadherin" evidence="10">
    <location>
        <begin position="1039"/>
        <end position="1146"/>
    </location>
</feature>
<protein>
    <recommendedName>
        <fullName evidence="10">Cadherin domain-containing protein</fullName>
    </recommendedName>
</protein>
<keyword evidence="6 9" id="KW-1133">Transmembrane helix</keyword>
<feature type="domain" description="Cadherin" evidence="10">
    <location>
        <begin position="175"/>
        <end position="272"/>
    </location>
</feature>
<dbReference type="Pfam" id="PF13385">
    <property type="entry name" value="Laminin_G_3"/>
    <property type="match status" value="1"/>
</dbReference>
<feature type="domain" description="Cadherin" evidence="10">
    <location>
        <begin position="273"/>
        <end position="383"/>
    </location>
</feature>
<dbReference type="CDD" id="cd11304">
    <property type="entry name" value="Cadherin_repeat"/>
    <property type="match status" value="17"/>
</dbReference>
<evidence type="ECO:0000256" key="5">
    <source>
        <dbReference type="ARBA" id="ARBA00022837"/>
    </source>
</evidence>
<feature type="transmembrane region" description="Helical" evidence="9">
    <location>
        <begin position="4347"/>
        <end position="4365"/>
    </location>
</feature>
<feature type="domain" description="Cadherin" evidence="10">
    <location>
        <begin position="3610"/>
        <end position="3732"/>
    </location>
</feature>
<feature type="domain" description="Cadherin" evidence="10">
    <location>
        <begin position="67"/>
        <end position="175"/>
    </location>
</feature>
<evidence type="ECO:0000256" key="4">
    <source>
        <dbReference type="ARBA" id="ARBA00022737"/>
    </source>
</evidence>
<dbReference type="Gene3D" id="2.60.40.60">
    <property type="entry name" value="Cadherins"/>
    <property type="match status" value="17"/>
</dbReference>
<evidence type="ECO:0000256" key="6">
    <source>
        <dbReference type="ARBA" id="ARBA00022989"/>
    </source>
</evidence>
<evidence type="ECO:0000313" key="11">
    <source>
        <dbReference type="EMBL" id="KAI6660906.1"/>
    </source>
</evidence>
<dbReference type="GO" id="GO:0005886">
    <property type="term" value="C:plasma membrane"/>
    <property type="evidence" value="ECO:0007669"/>
    <property type="project" value="UniProtKB-SubCell"/>
</dbReference>
<dbReference type="SMART" id="SM00112">
    <property type="entry name" value="CA"/>
    <property type="match status" value="19"/>
</dbReference>
<dbReference type="FunFam" id="2.60.40.60:FF:000020">
    <property type="entry name" value="Dachsous cadherin-related 1b"/>
    <property type="match status" value="1"/>
</dbReference>
<dbReference type="InterPro" id="IPR013320">
    <property type="entry name" value="ConA-like_dom_sf"/>
</dbReference>
<feature type="domain" description="Cadherin" evidence="10">
    <location>
        <begin position="594"/>
        <end position="695"/>
    </location>
</feature>
<feature type="domain" description="Cadherin" evidence="10">
    <location>
        <begin position="948"/>
        <end position="1038"/>
    </location>
</feature>
<dbReference type="InterPro" id="IPR015919">
    <property type="entry name" value="Cadherin-like_sf"/>
</dbReference>
<evidence type="ECO:0000256" key="9">
    <source>
        <dbReference type="SAM" id="Phobius"/>
    </source>
</evidence>
<evidence type="ECO:0000256" key="3">
    <source>
        <dbReference type="ARBA" id="ARBA00022729"/>
    </source>
</evidence>